<evidence type="ECO:0000259" key="3">
    <source>
        <dbReference type="Pfam" id="PF22666"/>
    </source>
</evidence>
<organism evidence="4 5">
    <name type="scientific">Spirosoma endophyticum</name>
    <dbReference type="NCBI Taxonomy" id="662367"/>
    <lineage>
        <taxon>Bacteria</taxon>
        <taxon>Pseudomonadati</taxon>
        <taxon>Bacteroidota</taxon>
        <taxon>Cytophagia</taxon>
        <taxon>Cytophagales</taxon>
        <taxon>Cytophagaceae</taxon>
        <taxon>Spirosoma</taxon>
    </lineage>
</organism>
<dbReference type="Pfam" id="PF22666">
    <property type="entry name" value="Glyco_hydro_2_N2"/>
    <property type="match status" value="1"/>
</dbReference>
<gene>
    <name evidence="4" type="ORF">SAMN05216167_102585</name>
</gene>
<accession>A0A1I1MTW8</accession>
<dbReference type="Gene3D" id="2.60.120.200">
    <property type="match status" value="1"/>
</dbReference>
<dbReference type="GO" id="GO:0004553">
    <property type="term" value="F:hydrolase activity, hydrolyzing O-glycosyl compounds"/>
    <property type="evidence" value="ECO:0007669"/>
    <property type="project" value="UniProtKB-ARBA"/>
</dbReference>
<dbReference type="SUPFAM" id="SSF49899">
    <property type="entry name" value="Concanavalin A-like lectins/glucanases"/>
    <property type="match status" value="1"/>
</dbReference>
<dbReference type="InterPro" id="IPR054593">
    <property type="entry name" value="Beta-mannosidase-like_N2"/>
</dbReference>
<dbReference type="Pfam" id="PF13385">
    <property type="entry name" value="Laminin_G_3"/>
    <property type="match status" value="1"/>
</dbReference>
<dbReference type="OrthoDB" id="9761519at2"/>
<dbReference type="RefSeq" id="WP_093824674.1">
    <property type="nucleotide sequence ID" value="NZ_FOLQ01000002.1"/>
</dbReference>
<evidence type="ECO:0000256" key="2">
    <source>
        <dbReference type="ARBA" id="ARBA00022801"/>
    </source>
</evidence>
<keyword evidence="4" id="KW-0430">Lectin</keyword>
<dbReference type="Proteomes" id="UP000198598">
    <property type="component" value="Unassembled WGS sequence"/>
</dbReference>
<protein>
    <submittedName>
        <fullName evidence="4">Concanavalin A-like lectin/glucanases superfamily protein</fullName>
    </submittedName>
</protein>
<keyword evidence="1" id="KW-0732">Signal</keyword>
<dbReference type="EMBL" id="FOLQ01000002">
    <property type="protein sequence ID" value="SFC85030.1"/>
    <property type="molecule type" value="Genomic_DNA"/>
</dbReference>
<evidence type="ECO:0000313" key="5">
    <source>
        <dbReference type="Proteomes" id="UP000198598"/>
    </source>
</evidence>
<dbReference type="GO" id="GO:0005975">
    <property type="term" value="P:carbohydrate metabolic process"/>
    <property type="evidence" value="ECO:0007669"/>
    <property type="project" value="UniProtKB-ARBA"/>
</dbReference>
<reference evidence="4 5" key="1">
    <citation type="submission" date="2016-10" db="EMBL/GenBank/DDBJ databases">
        <authorList>
            <person name="de Groot N.N."/>
        </authorList>
    </citation>
    <scope>NUCLEOTIDE SEQUENCE [LARGE SCALE GENOMIC DNA]</scope>
    <source>
        <strain evidence="4 5">DSM 26130</strain>
    </source>
</reference>
<dbReference type="STRING" id="662367.SAMN05216167_102585"/>
<name>A0A1I1MTW8_9BACT</name>
<keyword evidence="5" id="KW-1185">Reference proteome</keyword>
<evidence type="ECO:0000256" key="1">
    <source>
        <dbReference type="ARBA" id="ARBA00022729"/>
    </source>
</evidence>
<dbReference type="Pfam" id="PF17132">
    <property type="entry name" value="Glyco_hydro_106"/>
    <property type="match status" value="1"/>
</dbReference>
<dbReference type="Gene3D" id="2.60.120.260">
    <property type="entry name" value="Galactose-binding domain-like"/>
    <property type="match status" value="2"/>
</dbReference>
<dbReference type="PANTHER" id="PTHR43817">
    <property type="entry name" value="GLYCOSYL HYDROLASE"/>
    <property type="match status" value="1"/>
</dbReference>
<dbReference type="GO" id="GO:0030246">
    <property type="term" value="F:carbohydrate binding"/>
    <property type="evidence" value="ECO:0007669"/>
    <property type="project" value="UniProtKB-KW"/>
</dbReference>
<dbReference type="SUPFAM" id="SSF49785">
    <property type="entry name" value="Galactose-binding domain-like"/>
    <property type="match status" value="1"/>
</dbReference>
<keyword evidence="2" id="KW-0378">Hydrolase</keyword>
<sequence length="1368" mass="149533">MKRRTFLKNSATAGLVAVITPSGIIQVKSKQAALASGAADSFEDAFVNPPMSARAQCWWHWMNGNVTADGITRDLEAMKQIGLGGFQNFDAGTGIPKGPVVYLSPEWLSLKQHTIKEAERLGLEFTMHNCPGWSSSGGPWITPEMAMQQVTWSEAFVAGGKDITVTLPKPLTKLDYYRDVAVIAFPSLPGEAPLQTLVSKATGSGSAEAVSVEQLAGSQGVAVQPAADGKTTYLQLEFTQPYEAHSIAFLSKPMGAAPSGGGGFGGGPPLTLEASDDGTQFRKVATGSAGRAADDSLSLIEFPATKAKFFRITSPGARQYSQVRFSGTARLDNWLRKTNNAFGVMGVSESKEVAGQAAIRLESIVDISRQMGSDGVLTWKAPAGNWTILRIGYTPKGELNRSAPDTGVGLECDKYSQSAIDSHFKKMMENLLPTLGSLAKKGKVGLLIDSYEVGMQNWTAQFPQEFQKRSGYSLIAYLPTLTGRIVGNVDTTERFLWDFRRVQSDLMADNYYGRFRELCHQQNIVAYAEPYDRGPMEEMQIGARVDVNMGEFWNGLSSLFQNNWTMRRTTKLAASIAHINGQKAGGGTPDNPQVVGAESFTGEPESSRWQEYPFAMKATGDKMFTQGLNKIIFHRYAHQPHPTALPGMTMGPWGIHFDRTTTWWNQGRAWLDYLARCQSLLQQGLFVADLAYFTGEEGNEYTKALPEELTPAPSGEGYDYDLINGETLVKRAKISNGKLTLPDGMSYRILVLQDHKALSLDLLRKLRDFVKDGLMLVGAKPTKSLGLRGRAAGETEFQQLTTEIWGSINGTTVTENRSGKGRVFWGQPIQIILTTLAIKPDVVITSRSGDAPVTYIHRQIGSADVYFLANQRRTAEELVCTFRVNGKQPELWDANTGQRTPLRIFDTQANQTQVSIQLEPAGSAFVVFRSPAPARRWQAVVRGKETLLTAKPFPIPAQKGYKDVTNNFTISLWAKPELNVMLAPNGFLEHVKEPWTDYYAIYPPSGVELYGAGHAVCGLCIGRNGVAVWERTSGKPVFKLGATTPISGWSHVALVYKEGVPSVYMNGKLIQTGKSGGSIVHPGLGQAYLSDGASFYNGDMTDPQLLTEALSDDRIQQLATQVRPTTATLPVVEMARDGKPALLFWQNGQYALRDQTGRDTALTVSRINQPMELTGDWQVSFPPDMGAPERITLPKLIPLNTHTQDGVTHFSGTATYTKTFTVSAQSSGKRVFVDLGRVEVLASVTVNGKDLGTLWKRPYQIDITDVVKTGTNTLEVRVTNLWPNRLIGDEYLPDPDKYTPGGGAGGFASLSNGAIVELPTWYKEGKPKPADGRVTFTTWKHYNKDSPLLDSGLIGPVVLRTAELKLLT</sequence>
<dbReference type="InterPro" id="IPR013320">
    <property type="entry name" value="ConA-like_dom_sf"/>
</dbReference>
<feature type="domain" description="Beta-mannosidase-like galactose-binding" evidence="3">
    <location>
        <begin position="1213"/>
        <end position="1282"/>
    </location>
</feature>
<dbReference type="InterPro" id="IPR008979">
    <property type="entry name" value="Galactose-bd-like_sf"/>
</dbReference>
<dbReference type="NCBIfam" id="NF045579">
    <property type="entry name" value="rhamnoside_JR"/>
    <property type="match status" value="1"/>
</dbReference>
<proteinExistence type="predicted"/>
<evidence type="ECO:0000313" key="4">
    <source>
        <dbReference type="EMBL" id="SFC85030.1"/>
    </source>
</evidence>
<dbReference type="PANTHER" id="PTHR43817:SF1">
    <property type="entry name" value="HYDROLASE, FAMILY 43, PUTATIVE (AFU_ORTHOLOGUE AFUA_3G01660)-RELATED"/>
    <property type="match status" value="1"/>
</dbReference>